<gene>
    <name evidence="4" type="primary">gfo_4</name>
    <name evidence="4" type="ORF">KOR34_14240</name>
</gene>
<dbReference type="InterPro" id="IPR036291">
    <property type="entry name" value="NAD(P)-bd_dom_sf"/>
</dbReference>
<keyword evidence="1 4" id="KW-0560">Oxidoreductase</keyword>
<dbReference type="GO" id="GO:0000166">
    <property type="term" value="F:nucleotide binding"/>
    <property type="evidence" value="ECO:0007669"/>
    <property type="project" value="InterPro"/>
</dbReference>
<evidence type="ECO:0000259" key="3">
    <source>
        <dbReference type="Pfam" id="PF22725"/>
    </source>
</evidence>
<feature type="domain" description="GFO/IDH/MocA-like oxidoreductase" evidence="3">
    <location>
        <begin position="149"/>
        <end position="256"/>
    </location>
</feature>
<dbReference type="Gene3D" id="3.30.360.10">
    <property type="entry name" value="Dihydrodipicolinate Reductase, domain 2"/>
    <property type="match status" value="1"/>
</dbReference>
<keyword evidence="5" id="KW-1185">Reference proteome</keyword>
<proteinExistence type="predicted"/>
<evidence type="ECO:0000259" key="2">
    <source>
        <dbReference type="Pfam" id="PF01408"/>
    </source>
</evidence>
<feature type="domain" description="Gfo/Idh/MocA-like oxidoreductase N-terminal" evidence="2">
    <location>
        <begin position="3"/>
        <end position="134"/>
    </location>
</feature>
<dbReference type="SUPFAM" id="SSF55347">
    <property type="entry name" value="Glyceraldehyde-3-phosphate dehydrogenase-like, C-terminal domain"/>
    <property type="match status" value="1"/>
</dbReference>
<evidence type="ECO:0000313" key="4">
    <source>
        <dbReference type="EMBL" id="TWT36518.1"/>
    </source>
</evidence>
<evidence type="ECO:0000256" key="1">
    <source>
        <dbReference type="ARBA" id="ARBA00023002"/>
    </source>
</evidence>
<dbReference type="PANTHER" id="PTHR43818">
    <property type="entry name" value="BCDNA.GH03377"/>
    <property type="match status" value="1"/>
</dbReference>
<accession>A0A5C5VD47</accession>
<comment type="caution">
    <text evidence="4">The sequence shown here is derived from an EMBL/GenBank/DDBJ whole genome shotgun (WGS) entry which is preliminary data.</text>
</comment>
<reference evidence="4 5" key="1">
    <citation type="submission" date="2019-02" db="EMBL/GenBank/DDBJ databases">
        <title>Deep-cultivation of Planctomycetes and their phenomic and genomic characterization uncovers novel biology.</title>
        <authorList>
            <person name="Wiegand S."/>
            <person name="Jogler M."/>
            <person name="Boedeker C."/>
            <person name="Pinto D."/>
            <person name="Vollmers J."/>
            <person name="Rivas-Marin E."/>
            <person name="Kohn T."/>
            <person name="Peeters S.H."/>
            <person name="Heuer A."/>
            <person name="Rast P."/>
            <person name="Oberbeckmann S."/>
            <person name="Bunk B."/>
            <person name="Jeske O."/>
            <person name="Meyerdierks A."/>
            <person name="Storesund J.E."/>
            <person name="Kallscheuer N."/>
            <person name="Luecker S."/>
            <person name="Lage O.M."/>
            <person name="Pohl T."/>
            <person name="Merkel B.J."/>
            <person name="Hornburger P."/>
            <person name="Mueller R.-W."/>
            <person name="Bruemmer F."/>
            <person name="Labrenz M."/>
            <person name="Spormann A.M."/>
            <person name="Op Den Camp H."/>
            <person name="Overmann J."/>
            <person name="Amann R."/>
            <person name="Jetten M.S.M."/>
            <person name="Mascher T."/>
            <person name="Medema M.H."/>
            <person name="Devos D.P."/>
            <person name="Kaster A.-K."/>
            <person name="Ovreas L."/>
            <person name="Rohde M."/>
            <person name="Galperin M.Y."/>
            <person name="Jogler C."/>
        </authorList>
    </citation>
    <scope>NUCLEOTIDE SEQUENCE [LARGE SCALE GENOMIC DNA]</scope>
    <source>
        <strain evidence="4 5">KOR34</strain>
    </source>
</reference>
<dbReference type="PANTHER" id="PTHR43818:SF11">
    <property type="entry name" value="BCDNA.GH03377"/>
    <property type="match status" value="1"/>
</dbReference>
<dbReference type="Gene3D" id="3.40.50.720">
    <property type="entry name" value="NAD(P)-binding Rossmann-like Domain"/>
    <property type="match status" value="1"/>
</dbReference>
<dbReference type="EMBL" id="SIHJ01000001">
    <property type="protein sequence ID" value="TWT36518.1"/>
    <property type="molecule type" value="Genomic_DNA"/>
</dbReference>
<dbReference type="RefSeq" id="WP_146563486.1">
    <property type="nucleotide sequence ID" value="NZ_SIHJ01000001.1"/>
</dbReference>
<dbReference type="AlphaFoldDB" id="A0A5C5VD47"/>
<dbReference type="EC" id="1.1.99.28" evidence="4"/>
<name>A0A5C5VD47_9BACT</name>
<dbReference type="OrthoDB" id="9783105at2"/>
<sequence>MTRIGVVGIGFMGMVHYLSYLQIPGAEVTAVCSRDARRRAGDWTGIKGNFGPAGSQVDLSEVASFASLDEVIACPEVDLVDLCLPPALHADAAVRALEGGKHVFCEKPMAMTVAECDRMMAAAEANGRILLIGHVLPYFPEYAWALGEIRSGRHGAVLGGTFRRLIADPAWLDNYWDADQVGGPMLDLHVHDAQFIRLAFGMPTVVTTRGSQRSGLPARWHSLFEFESPGISAHCEGGVVGQPGRPFLHGFEIQLERAALMFEFAVSHPESGVDHAAYRCQPTILDEAGTATPVSLGDGDPMRAFEAELTHVVDVLSNGADPGPLAAAAARDAVEICRLETASLKAALN</sequence>
<dbReference type="SUPFAM" id="SSF51735">
    <property type="entry name" value="NAD(P)-binding Rossmann-fold domains"/>
    <property type="match status" value="1"/>
</dbReference>
<dbReference type="InterPro" id="IPR055170">
    <property type="entry name" value="GFO_IDH_MocA-like_dom"/>
</dbReference>
<evidence type="ECO:0000313" key="5">
    <source>
        <dbReference type="Proteomes" id="UP000316714"/>
    </source>
</evidence>
<protein>
    <submittedName>
        <fullName evidence="4">Glucose--fructose oxidoreductase</fullName>
        <ecNumber evidence="4">1.1.99.28</ecNumber>
    </submittedName>
</protein>
<dbReference type="Pfam" id="PF22725">
    <property type="entry name" value="GFO_IDH_MocA_C3"/>
    <property type="match status" value="1"/>
</dbReference>
<dbReference type="Pfam" id="PF01408">
    <property type="entry name" value="GFO_IDH_MocA"/>
    <property type="match status" value="1"/>
</dbReference>
<dbReference type="GO" id="GO:0047061">
    <property type="term" value="F:glucose-fructose oxidoreductase activity"/>
    <property type="evidence" value="ECO:0007669"/>
    <property type="project" value="UniProtKB-EC"/>
</dbReference>
<dbReference type="InterPro" id="IPR050463">
    <property type="entry name" value="Gfo/Idh/MocA_oxidrdct_glycsds"/>
</dbReference>
<organism evidence="4 5">
    <name type="scientific">Posidoniimonas corsicana</name>
    <dbReference type="NCBI Taxonomy" id="1938618"/>
    <lineage>
        <taxon>Bacteria</taxon>
        <taxon>Pseudomonadati</taxon>
        <taxon>Planctomycetota</taxon>
        <taxon>Planctomycetia</taxon>
        <taxon>Pirellulales</taxon>
        <taxon>Lacipirellulaceae</taxon>
        <taxon>Posidoniimonas</taxon>
    </lineage>
</organism>
<dbReference type="Proteomes" id="UP000316714">
    <property type="component" value="Unassembled WGS sequence"/>
</dbReference>
<dbReference type="InterPro" id="IPR000683">
    <property type="entry name" value="Gfo/Idh/MocA-like_OxRdtase_N"/>
</dbReference>